<gene>
    <name evidence="1" type="ORF">UFOVP1324_43</name>
</gene>
<accession>A0A6J5RXE2</accession>
<protein>
    <submittedName>
        <fullName evidence="1">Uncharacterized protein</fullName>
    </submittedName>
</protein>
<organism evidence="1">
    <name type="scientific">uncultured Caudovirales phage</name>
    <dbReference type="NCBI Taxonomy" id="2100421"/>
    <lineage>
        <taxon>Viruses</taxon>
        <taxon>Duplodnaviria</taxon>
        <taxon>Heunggongvirae</taxon>
        <taxon>Uroviricota</taxon>
        <taxon>Caudoviricetes</taxon>
        <taxon>Peduoviridae</taxon>
        <taxon>Maltschvirus</taxon>
        <taxon>Maltschvirus maltsch</taxon>
    </lineage>
</organism>
<evidence type="ECO:0000313" key="1">
    <source>
        <dbReference type="EMBL" id="CAB4198816.1"/>
    </source>
</evidence>
<reference evidence="1" key="1">
    <citation type="submission" date="2020-05" db="EMBL/GenBank/DDBJ databases">
        <authorList>
            <person name="Chiriac C."/>
            <person name="Salcher M."/>
            <person name="Ghai R."/>
            <person name="Kavagutti S V."/>
        </authorList>
    </citation>
    <scope>NUCLEOTIDE SEQUENCE</scope>
</reference>
<proteinExistence type="predicted"/>
<dbReference type="EMBL" id="LR797273">
    <property type="protein sequence ID" value="CAB4198816.1"/>
    <property type="molecule type" value="Genomic_DNA"/>
</dbReference>
<sequence length="60" mass="6668">MDYEHIYDPIAKRAGGRITIYGKTREGNARRVVGVDQIAVEGGRFIATDKDKNKYVLVAA</sequence>
<name>A0A6J5RXE2_9CAUD</name>